<evidence type="ECO:0000313" key="2">
    <source>
        <dbReference type="EMBL" id="RRJ34209.1"/>
    </source>
</evidence>
<dbReference type="Pfam" id="PF00494">
    <property type="entry name" value="SQS_PSY"/>
    <property type="match status" value="1"/>
</dbReference>
<dbReference type="AlphaFoldDB" id="A0A3P3RMY6"/>
<comment type="caution">
    <text evidence="2">The sequence shown here is derived from an EMBL/GenBank/DDBJ whole genome shotgun (WGS) entry which is preliminary data.</text>
</comment>
<dbReference type="GO" id="GO:0004311">
    <property type="term" value="F:geranylgeranyl diphosphate synthase activity"/>
    <property type="evidence" value="ECO:0007669"/>
    <property type="project" value="InterPro"/>
</dbReference>
<dbReference type="RefSeq" id="WP_124953126.1">
    <property type="nucleotide sequence ID" value="NZ_RRCH01000001.1"/>
</dbReference>
<gene>
    <name evidence="2" type="ORF">EIK79_00035</name>
</gene>
<dbReference type="SFLD" id="SFLDG01212">
    <property type="entry name" value="Phytoene_synthase_like"/>
    <property type="match status" value="1"/>
</dbReference>
<dbReference type="InterPro" id="IPR019845">
    <property type="entry name" value="Squalene/phytoene_synthase_CS"/>
</dbReference>
<dbReference type="PROSITE" id="PS01044">
    <property type="entry name" value="SQUALEN_PHYTOEN_SYN_1"/>
    <property type="match status" value="1"/>
</dbReference>
<sequence length="350" mass="39529">MIDTTQVRQSKTIQQQTGTTFYLATRLLPRRIRRVTYVLYAFFRIADEIVDDPGDASPARQRAQLEHLRAAALGKRESDSPVVTAFADLRKEHGIAAADVNTFIDAMATDITKCRYDTHAELEAYMDGSAAAVGRMMTTVMLPDDPSQALPHATALGEAFQLTNFLRDVREDVLEYGRIYLPRSTLESHGVTTEQIERLEFTDGFAAAMQSELQRTEALYRRGVGGIVLLPEETQFAVLLAAVLYADHHRLIREHSYDVLSDQPALSITRRIELLVRTWWQWRRTNDPRATFETVSALITSDTNGDTKCETSSAANSDAREQWTAPVKRFVNAVRSRISLLCLEMIRRMT</sequence>
<dbReference type="SFLD" id="SFLDS00005">
    <property type="entry name" value="Isoprenoid_Synthase_Type_I"/>
    <property type="match status" value="1"/>
</dbReference>
<evidence type="ECO:0000313" key="3">
    <source>
        <dbReference type="Proteomes" id="UP000282322"/>
    </source>
</evidence>
<organism evidence="2 3">
    <name type="scientific">Halocatena pleomorpha</name>
    <dbReference type="NCBI Taxonomy" id="1785090"/>
    <lineage>
        <taxon>Archaea</taxon>
        <taxon>Methanobacteriati</taxon>
        <taxon>Methanobacteriota</taxon>
        <taxon>Stenosarchaea group</taxon>
        <taxon>Halobacteria</taxon>
        <taxon>Halobacteriales</taxon>
        <taxon>Natronomonadaceae</taxon>
        <taxon>Halocatena</taxon>
    </lineage>
</organism>
<dbReference type="SUPFAM" id="SSF48576">
    <property type="entry name" value="Terpenoid synthases"/>
    <property type="match status" value="1"/>
</dbReference>
<protein>
    <submittedName>
        <fullName evidence="2">Phytoene/squalene synthase family protein</fullName>
    </submittedName>
</protein>
<dbReference type="InterPro" id="IPR033904">
    <property type="entry name" value="Trans_IPPS_HH"/>
</dbReference>
<dbReference type="InterPro" id="IPR008949">
    <property type="entry name" value="Isoprenoid_synthase_dom_sf"/>
</dbReference>
<dbReference type="GO" id="GO:0008299">
    <property type="term" value="P:isoprenoid biosynthetic process"/>
    <property type="evidence" value="ECO:0007669"/>
    <property type="project" value="UniProtKB-ARBA"/>
</dbReference>
<dbReference type="PANTHER" id="PTHR31480">
    <property type="entry name" value="BIFUNCTIONAL LYCOPENE CYCLASE/PHYTOENE SYNTHASE"/>
    <property type="match status" value="1"/>
</dbReference>
<dbReference type="InterPro" id="IPR044843">
    <property type="entry name" value="Trans_IPPS_bact-type"/>
</dbReference>
<dbReference type="OrthoDB" id="305023at2157"/>
<dbReference type="PROSITE" id="PS01045">
    <property type="entry name" value="SQUALEN_PHYTOEN_SYN_2"/>
    <property type="match status" value="1"/>
</dbReference>
<name>A0A3P3RMY6_9EURY</name>
<evidence type="ECO:0000256" key="1">
    <source>
        <dbReference type="ARBA" id="ARBA00022679"/>
    </source>
</evidence>
<dbReference type="EMBL" id="RRCH01000001">
    <property type="protein sequence ID" value="RRJ34209.1"/>
    <property type="molecule type" value="Genomic_DNA"/>
</dbReference>
<accession>A0A3P3RMY6</accession>
<proteinExistence type="predicted"/>
<dbReference type="CDD" id="cd00683">
    <property type="entry name" value="Trans_IPPS_HH"/>
    <property type="match status" value="1"/>
</dbReference>
<keyword evidence="3" id="KW-1185">Reference proteome</keyword>
<dbReference type="SFLD" id="SFLDG01018">
    <property type="entry name" value="Squalene/Phytoene_Synthase_Lik"/>
    <property type="match status" value="1"/>
</dbReference>
<dbReference type="GO" id="GO:0051996">
    <property type="term" value="F:squalene synthase [NAD(P)H] activity"/>
    <property type="evidence" value="ECO:0007669"/>
    <property type="project" value="InterPro"/>
</dbReference>
<dbReference type="Gene3D" id="1.10.600.10">
    <property type="entry name" value="Farnesyl Diphosphate Synthase"/>
    <property type="match status" value="1"/>
</dbReference>
<dbReference type="Proteomes" id="UP000282322">
    <property type="component" value="Unassembled WGS sequence"/>
</dbReference>
<keyword evidence="1" id="KW-0808">Transferase</keyword>
<dbReference type="InterPro" id="IPR002060">
    <property type="entry name" value="Squ/phyt_synthse"/>
</dbReference>
<reference evidence="2 3" key="1">
    <citation type="submission" date="2018-11" db="EMBL/GenBank/DDBJ databases">
        <title>Taxonoimc description of Halomarina strain SPP-AMP-1.</title>
        <authorList>
            <person name="Pal Y."/>
            <person name="Srinivasana K."/>
            <person name="Verma A."/>
            <person name="Kumar P."/>
        </authorList>
    </citation>
    <scope>NUCLEOTIDE SEQUENCE [LARGE SCALE GENOMIC DNA]</scope>
    <source>
        <strain evidence="2 3">SPP-AMP-1</strain>
    </source>
</reference>